<dbReference type="Proteomes" id="UP000566819">
    <property type="component" value="Unassembled WGS sequence"/>
</dbReference>
<feature type="transmembrane region" description="Helical" evidence="2">
    <location>
        <begin position="118"/>
        <end position="143"/>
    </location>
</feature>
<dbReference type="PANTHER" id="PTHR37576">
    <property type="entry name" value="DEFECT AT LOW TEMPERATURE PROTEIN 1"/>
    <property type="match status" value="1"/>
</dbReference>
<proteinExistence type="predicted"/>
<dbReference type="InterPro" id="IPR021514">
    <property type="entry name" value="DUF3176"/>
</dbReference>
<evidence type="ECO:0000313" key="3">
    <source>
        <dbReference type="EMBL" id="KAF4634534.1"/>
    </source>
</evidence>
<dbReference type="EMBL" id="JAAMPI010000177">
    <property type="protein sequence ID" value="KAF4634534.1"/>
    <property type="molecule type" value="Genomic_DNA"/>
</dbReference>
<feature type="transmembrane region" description="Helical" evidence="2">
    <location>
        <begin position="163"/>
        <end position="180"/>
    </location>
</feature>
<sequence length="413" mass="44982">MTSREEIEGPLYPDSLQRCNSPQLFSSASSAGNAATEASETLGGDENQSWNCNCDCDAGPRDHESQTVPDSSQDNNISRRFARLVNGCGSKKFNPSQEPTLEKNIISGLRWKPRSLKAVLWSALGALILAFLSTILCIVVLVAPDHKPVEEWPSTLWPVSPSVLLAICSATVNISLGFAFSEGVNISWWTCALRGTTIKELQNLWLFGNSFVAAMKKGRSFSRMALATIVVTAVTIDDPLLQRASTTILMTSNPGERIVNLTLATHLPFGYTGFQVVLRSGQLANQQAILTDRFQQVIQAYSQRRPIPAITFSGCRGTCNGTVCAVGHPTSLNPLETAEALNAPLLRVQYSNYKVNTTATWSCKIRYGEVIEMDDMVDGAAGDEDMAGFAGRKRLVMAHSHRVGEPIKGTVYY</sequence>
<evidence type="ECO:0000313" key="4">
    <source>
        <dbReference type="Proteomes" id="UP000566819"/>
    </source>
</evidence>
<feature type="region of interest" description="Disordered" evidence="1">
    <location>
        <begin position="1"/>
        <end position="45"/>
    </location>
</feature>
<protein>
    <submittedName>
        <fullName evidence="3">Uncharacterized protein</fullName>
    </submittedName>
</protein>
<evidence type="ECO:0000256" key="1">
    <source>
        <dbReference type="SAM" id="MobiDB-lite"/>
    </source>
</evidence>
<evidence type="ECO:0000256" key="2">
    <source>
        <dbReference type="SAM" id="Phobius"/>
    </source>
</evidence>
<name>A0A8H4RR38_9HELO</name>
<reference evidence="3 4" key="1">
    <citation type="submission" date="2020-03" db="EMBL/GenBank/DDBJ databases">
        <title>Draft Genome Sequence of Cudoniella acicularis.</title>
        <authorList>
            <person name="Buettner E."/>
            <person name="Kellner H."/>
        </authorList>
    </citation>
    <scope>NUCLEOTIDE SEQUENCE [LARGE SCALE GENOMIC DNA]</scope>
    <source>
        <strain evidence="3 4">DSM 108380</strain>
    </source>
</reference>
<dbReference type="PANTHER" id="PTHR37576:SF2">
    <property type="entry name" value="DEFECT AT LOW TEMPERATURE PROTEIN 1"/>
    <property type="match status" value="1"/>
</dbReference>
<gene>
    <name evidence="3" type="ORF">G7Y89_g3572</name>
</gene>
<dbReference type="OrthoDB" id="5357734at2759"/>
<accession>A0A8H4RR38</accession>
<feature type="compositionally biased region" description="Polar residues" evidence="1">
    <location>
        <begin position="17"/>
        <end position="39"/>
    </location>
</feature>
<keyword evidence="4" id="KW-1185">Reference proteome</keyword>
<dbReference type="AlphaFoldDB" id="A0A8H4RR38"/>
<comment type="caution">
    <text evidence="3">The sequence shown here is derived from an EMBL/GenBank/DDBJ whole genome shotgun (WGS) entry which is preliminary data.</text>
</comment>
<dbReference type="Pfam" id="PF11374">
    <property type="entry name" value="DUF3176"/>
    <property type="match status" value="1"/>
</dbReference>
<keyword evidence="2" id="KW-0812">Transmembrane</keyword>
<keyword evidence="2" id="KW-0472">Membrane</keyword>
<keyword evidence="2" id="KW-1133">Transmembrane helix</keyword>
<organism evidence="3 4">
    <name type="scientific">Cudoniella acicularis</name>
    <dbReference type="NCBI Taxonomy" id="354080"/>
    <lineage>
        <taxon>Eukaryota</taxon>
        <taxon>Fungi</taxon>
        <taxon>Dikarya</taxon>
        <taxon>Ascomycota</taxon>
        <taxon>Pezizomycotina</taxon>
        <taxon>Leotiomycetes</taxon>
        <taxon>Helotiales</taxon>
        <taxon>Tricladiaceae</taxon>
        <taxon>Cudoniella</taxon>
    </lineage>
</organism>